<dbReference type="PIRSF" id="PIRSF004761">
    <property type="entry name" value="Hydrgn_mat_HypA"/>
    <property type="match status" value="1"/>
</dbReference>
<dbReference type="AlphaFoldDB" id="A0A0S7BKP9"/>
<dbReference type="GO" id="GO:0008270">
    <property type="term" value="F:zinc ion binding"/>
    <property type="evidence" value="ECO:0007669"/>
    <property type="project" value="UniProtKB-UniRule"/>
</dbReference>
<dbReference type="EMBL" id="DF967972">
    <property type="protein sequence ID" value="GAP14936.1"/>
    <property type="molecule type" value="Genomic_DNA"/>
</dbReference>
<dbReference type="GO" id="GO:0016151">
    <property type="term" value="F:nickel cation binding"/>
    <property type="evidence" value="ECO:0007669"/>
    <property type="project" value="UniProtKB-UniRule"/>
</dbReference>
<evidence type="ECO:0000313" key="6">
    <source>
        <dbReference type="Proteomes" id="UP000055060"/>
    </source>
</evidence>
<protein>
    <recommendedName>
        <fullName evidence="4">Hydrogenase maturation factor HypA</fullName>
    </recommendedName>
</protein>
<dbReference type="Pfam" id="PF01155">
    <property type="entry name" value="HypA"/>
    <property type="match status" value="1"/>
</dbReference>
<name>A0A0S7BKP9_9CHLR</name>
<accession>A0A0S7BKP9</accession>
<dbReference type="OrthoDB" id="9800361at2"/>
<dbReference type="STRING" id="360412.LARV_02716"/>
<evidence type="ECO:0000313" key="5">
    <source>
        <dbReference type="EMBL" id="GAP14936.1"/>
    </source>
</evidence>
<comment type="similarity">
    <text evidence="4">Belongs to the HypA/HybF family.</text>
</comment>
<evidence type="ECO:0000256" key="2">
    <source>
        <dbReference type="ARBA" id="ARBA00022723"/>
    </source>
</evidence>
<reference evidence="5" key="1">
    <citation type="submission" date="2015-07" db="EMBL/GenBank/DDBJ databases">
        <title>Draft Genome Sequences of Anaerolinea thermolimosa IMO-1, Bellilinea caldifistulae GOMI-1, Leptolinea tardivitalis YMTK-2, Levilinea saccharolytica KIBI-1,Longilinea arvoryzae KOME-1, Previously Described as Members of the Anaerolineaceae (Chloroflexi).</title>
        <authorList>
            <person name="Sekiguchi Y."/>
            <person name="Ohashi A."/>
            <person name="Matsuura N."/>
            <person name="Tourlousse M.D."/>
        </authorList>
    </citation>
    <scope>NUCLEOTIDE SEQUENCE [LARGE SCALE GENOMIC DNA]</scope>
    <source>
        <strain evidence="5">KOME-1</strain>
    </source>
</reference>
<dbReference type="GO" id="GO:0051604">
    <property type="term" value="P:protein maturation"/>
    <property type="evidence" value="ECO:0007669"/>
    <property type="project" value="InterPro"/>
</dbReference>
<keyword evidence="1 4" id="KW-0533">Nickel</keyword>
<dbReference type="PANTHER" id="PTHR34535:SF3">
    <property type="entry name" value="HYDROGENASE MATURATION FACTOR HYPA"/>
    <property type="match status" value="1"/>
</dbReference>
<keyword evidence="3 4" id="KW-0862">Zinc</keyword>
<feature type="binding site" evidence="4">
    <location>
        <position position="76"/>
    </location>
    <ligand>
        <name>Zn(2+)</name>
        <dbReference type="ChEBI" id="CHEBI:29105"/>
    </ligand>
</feature>
<feature type="binding site" evidence="4">
    <location>
        <position position="92"/>
    </location>
    <ligand>
        <name>Zn(2+)</name>
        <dbReference type="ChEBI" id="CHEBI:29105"/>
    </ligand>
</feature>
<comment type="function">
    <text evidence="4">Involved in the maturation of [NiFe] hydrogenases. Required for nickel insertion into the metal center of the hydrogenase.</text>
</comment>
<dbReference type="InterPro" id="IPR000688">
    <property type="entry name" value="HypA/HybF"/>
</dbReference>
<dbReference type="Gene3D" id="3.30.2320.80">
    <property type="match status" value="1"/>
</dbReference>
<proteinExistence type="inferred from homology"/>
<feature type="binding site" evidence="4">
    <location>
        <position position="89"/>
    </location>
    <ligand>
        <name>Zn(2+)</name>
        <dbReference type="ChEBI" id="CHEBI:29105"/>
    </ligand>
</feature>
<dbReference type="Proteomes" id="UP000055060">
    <property type="component" value="Unassembled WGS sequence"/>
</dbReference>
<evidence type="ECO:0000256" key="1">
    <source>
        <dbReference type="ARBA" id="ARBA00022596"/>
    </source>
</evidence>
<evidence type="ECO:0000256" key="3">
    <source>
        <dbReference type="ARBA" id="ARBA00022833"/>
    </source>
</evidence>
<gene>
    <name evidence="4" type="primary">hypA</name>
    <name evidence="5" type="ORF">LARV_02716</name>
</gene>
<feature type="binding site" evidence="4">
    <location>
        <position position="73"/>
    </location>
    <ligand>
        <name>Zn(2+)</name>
        <dbReference type="ChEBI" id="CHEBI:29105"/>
    </ligand>
</feature>
<feature type="binding site" evidence="4">
    <location>
        <position position="2"/>
    </location>
    <ligand>
        <name>Ni(2+)</name>
        <dbReference type="ChEBI" id="CHEBI:49786"/>
    </ligand>
</feature>
<sequence length="120" mass="13390">MHELAVTQSILEIANRHASEAGATKVTGIYIKIGRLSSIVDDSVEFYWDIISQDTLSEGAKLHFDRVPARLHCLDCNTDFEMKDELAPCPHCGSINLKVISGDEFWLESIEIEKETGEPV</sequence>
<keyword evidence="6" id="KW-1185">Reference proteome</keyword>
<organism evidence="5">
    <name type="scientific">Longilinea arvoryzae</name>
    <dbReference type="NCBI Taxonomy" id="360412"/>
    <lineage>
        <taxon>Bacteria</taxon>
        <taxon>Bacillati</taxon>
        <taxon>Chloroflexota</taxon>
        <taxon>Anaerolineae</taxon>
        <taxon>Anaerolineales</taxon>
        <taxon>Anaerolineaceae</taxon>
        <taxon>Longilinea</taxon>
    </lineage>
</organism>
<dbReference type="NCBIfam" id="TIGR00100">
    <property type="entry name" value="hypA"/>
    <property type="match status" value="1"/>
</dbReference>
<keyword evidence="2 4" id="KW-0479">Metal-binding</keyword>
<dbReference type="RefSeq" id="WP_075074150.1">
    <property type="nucleotide sequence ID" value="NZ_DF967972.1"/>
</dbReference>
<dbReference type="HAMAP" id="MF_00213">
    <property type="entry name" value="HypA_HybF"/>
    <property type="match status" value="1"/>
</dbReference>
<dbReference type="PANTHER" id="PTHR34535">
    <property type="entry name" value="HYDROGENASE MATURATION FACTOR HYPA"/>
    <property type="match status" value="1"/>
</dbReference>
<evidence type="ECO:0000256" key="4">
    <source>
        <dbReference type="HAMAP-Rule" id="MF_00213"/>
    </source>
</evidence>